<organism evidence="6 7">
    <name type="scientific">Clostridium estertheticum</name>
    <dbReference type="NCBI Taxonomy" id="238834"/>
    <lineage>
        <taxon>Bacteria</taxon>
        <taxon>Bacillati</taxon>
        <taxon>Bacillota</taxon>
        <taxon>Clostridia</taxon>
        <taxon>Eubacteriales</taxon>
        <taxon>Clostridiaceae</taxon>
        <taxon>Clostridium</taxon>
    </lineage>
</organism>
<keyword evidence="4" id="KW-0804">Transcription</keyword>
<dbReference type="InterPro" id="IPR011711">
    <property type="entry name" value="GntR_C"/>
</dbReference>
<feature type="domain" description="HTH gntR-type" evidence="5">
    <location>
        <begin position="11"/>
        <end position="79"/>
    </location>
</feature>
<evidence type="ECO:0000256" key="4">
    <source>
        <dbReference type="ARBA" id="ARBA00023163"/>
    </source>
</evidence>
<evidence type="ECO:0000313" key="7">
    <source>
        <dbReference type="Proteomes" id="UP001164733"/>
    </source>
</evidence>
<keyword evidence="1" id="KW-0678">Repressor</keyword>
<accession>A0AA47I4I8</accession>
<dbReference type="GO" id="GO:0003677">
    <property type="term" value="F:DNA binding"/>
    <property type="evidence" value="ECO:0007669"/>
    <property type="project" value="UniProtKB-KW"/>
</dbReference>
<dbReference type="Pfam" id="PF00392">
    <property type="entry name" value="GntR"/>
    <property type="match status" value="1"/>
</dbReference>
<dbReference type="CDD" id="cd07377">
    <property type="entry name" value="WHTH_GntR"/>
    <property type="match status" value="1"/>
</dbReference>
<keyword evidence="3" id="KW-0238">DNA-binding</keyword>
<dbReference type="SMART" id="SM00345">
    <property type="entry name" value="HTH_GNTR"/>
    <property type="match status" value="1"/>
</dbReference>
<reference evidence="6" key="1">
    <citation type="submission" date="2021-11" db="EMBL/GenBank/DDBJ databases">
        <title>Clostridia strains as spoilage organisms.</title>
        <authorList>
            <person name="Wambui J."/>
            <person name="Stevens M.J.A."/>
            <person name="Stephan R."/>
        </authorList>
    </citation>
    <scope>NUCLEOTIDE SEQUENCE</scope>
    <source>
        <strain evidence="6">CF009</strain>
    </source>
</reference>
<proteinExistence type="predicted"/>
<dbReference type="Pfam" id="PF07729">
    <property type="entry name" value="FCD"/>
    <property type="match status" value="1"/>
</dbReference>
<dbReference type="AlphaFoldDB" id="A0AA47I4I8"/>
<evidence type="ECO:0000256" key="3">
    <source>
        <dbReference type="ARBA" id="ARBA00023125"/>
    </source>
</evidence>
<evidence type="ECO:0000313" key="6">
    <source>
        <dbReference type="EMBL" id="WAG59302.1"/>
    </source>
</evidence>
<dbReference type="RefSeq" id="WP_216124940.1">
    <property type="nucleotide sequence ID" value="NZ_CP086239.1"/>
</dbReference>
<dbReference type="PANTHER" id="PTHR43537">
    <property type="entry name" value="TRANSCRIPTIONAL REGULATOR, GNTR FAMILY"/>
    <property type="match status" value="1"/>
</dbReference>
<dbReference type="Proteomes" id="UP001164733">
    <property type="component" value="Chromosome"/>
</dbReference>
<sequence>MELFFEELQTPSLRELFVKQMEGMILSGKMAIGTKLPTERELSEKMKVSRAIVNGGIADMEAKGFLEVIPRTGTYVSNYKNKGKVEVLNSIMQYNGDDFDIEMLQSFMQFRKDMENTNTMKAALNRSEEDLEVIESHLIKMENTDDIAELAELAFKFHHSVSIASGNIIYPLMYNSFYPIVYALNKKYFILTGKDGKQQCLAIMRKIFESIRNKNALEAREAIMDEIDTSGKALGFRLTE</sequence>
<dbReference type="PROSITE" id="PS50949">
    <property type="entry name" value="HTH_GNTR"/>
    <property type="match status" value="1"/>
</dbReference>
<dbReference type="EMBL" id="CP086239">
    <property type="protein sequence ID" value="WAG59302.1"/>
    <property type="molecule type" value="Genomic_DNA"/>
</dbReference>
<protein>
    <submittedName>
        <fullName evidence="6">GntR family transcriptional regulator</fullName>
    </submittedName>
</protein>
<dbReference type="GO" id="GO:0003700">
    <property type="term" value="F:DNA-binding transcription factor activity"/>
    <property type="evidence" value="ECO:0007669"/>
    <property type="project" value="InterPro"/>
</dbReference>
<evidence type="ECO:0000256" key="1">
    <source>
        <dbReference type="ARBA" id="ARBA00022491"/>
    </source>
</evidence>
<dbReference type="PANTHER" id="PTHR43537:SF34">
    <property type="entry name" value="PYRUVATE DEHYDROGENASE COMPLEX REPRESSOR"/>
    <property type="match status" value="1"/>
</dbReference>
<gene>
    <name evidence="6" type="ORF">LL038_16865</name>
</gene>
<evidence type="ECO:0000256" key="2">
    <source>
        <dbReference type="ARBA" id="ARBA00023015"/>
    </source>
</evidence>
<evidence type="ECO:0000259" key="5">
    <source>
        <dbReference type="PROSITE" id="PS50949"/>
    </source>
</evidence>
<keyword evidence="2" id="KW-0805">Transcription regulation</keyword>
<name>A0AA47I4I8_9CLOT</name>
<dbReference type="InterPro" id="IPR000524">
    <property type="entry name" value="Tscrpt_reg_HTH_GntR"/>
</dbReference>